<proteinExistence type="predicted"/>
<evidence type="ECO:0000313" key="1">
    <source>
        <dbReference type="EMBL" id="KAJ0018695.1"/>
    </source>
</evidence>
<organism evidence="1 2">
    <name type="scientific">Pistacia integerrima</name>
    <dbReference type="NCBI Taxonomy" id="434235"/>
    <lineage>
        <taxon>Eukaryota</taxon>
        <taxon>Viridiplantae</taxon>
        <taxon>Streptophyta</taxon>
        <taxon>Embryophyta</taxon>
        <taxon>Tracheophyta</taxon>
        <taxon>Spermatophyta</taxon>
        <taxon>Magnoliopsida</taxon>
        <taxon>eudicotyledons</taxon>
        <taxon>Gunneridae</taxon>
        <taxon>Pentapetalae</taxon>
        <taxon>rosids</taxon>
        <taxon>malvids</taxon>
        <taxon>Sapindales</taxon>
        <taxon>Anacardiaceae</taxon>
        <taxon>Pistacia</taxon>
    </lineage>
</organism>
<comment type="caution">
    <text evidence="1">The sequence shown here is derived from an EMBL/GenBank/DDBJ whole genome shotgun (WGS) entry which is preliminary data.</text>
</comment>
<dbReference type="EMBL" id="CM047747">
    <property type="protein sequence ID" value="KAJ0018695.1"/>
    <property type="molecule type" value="Genomic_DNA"/>
</dbReference>
<name>A0ACC0XK17_9ROSI</name>
<reference evidence="2" key="1">
    <citation type="journal article" date="2023" name="G3 (Bethesda)">
        <title>Genome assembly and association tests identify interacting loci associated with vigor, precocity, and sex in interspecific pistachio rootstocks.</title>
        <authorList>
            <person name="Palmer W."/>
            <person name="Jacygrad E."/>
            <person name="Sagayaradj S."/>
            <person name="Cavanaugh K."/>
            <person name="Han R."/>
            <person name="Bertier L."/>
            <person name="Beede B."/>
            <person name="Kafkas S."/>
            <person name="Golino D."/>
            <person name="Preece J."/>
            <person name="Michelmore R."/>
        </authorList>
    </citation>
    <scope>NUCLEOTIDE SEQUENCE [LARGE SCALE GENOMIC DNA]</scope>
</reference>
<accession>A0ACC0XK17</accession>
<dbReference type="Proteomes" id="UP001163603">
    <property type="component" value="Chromosome 12"/>
</dbReference>
<sequence length="146" mass="16929">MVEITQIADEIGVGVHFNPFVTWNDKMLKYGVVRMDDLVHNILNWDRFYLSVRLQKLEILCLADFLNSSSPELYTYLWIIWMLQIQTLLIEGCIVCCSSSLALQVHTALPIWEIYGCILLRTKTRYGPIPFGDYTSPRLVDPGWGW</sequence>
<gene>
    <name evidence="1" type="ORF">Pint_11863</name>
</gene>
<protein>
    <submittedName>
        <fullName evidence="1">Uncharacterized protein</fullName>
    </submittedName>
</protein>
<evidence type="ECO:0000313" key="2">
    <source>
        <dbReference type="Proteomes" id="UP001163603"/>
    </source>
</evidence>
<keyword evidence="2" id="KW-1185">Reference proteome</keyword>